<dbReference type="InterPro" id="IPR000030">
    <property type="entry name" value="PPE_dom"/>
</dbReference>
<feature type="domain" description="PPE family C-terminal" evidence="3">
    <location>
        <begin position="298"/>
        <end position="379"/>
    </location>
</feature>
<dbReference type="EMBL" id="JAYJJR010000004">
    <property type="protein sequence ID" value="MEB3021259.1"/>
    <property type="molecule type" value="Genomic_DNA"/>
</dbReference>
<dbReference type="RefSeq" id="WP_225406559.1">
    <property type="nucleotide sequence ID" value="NZ_JAYJJR010000004.1"/>
</dbReference>
<proteinExistence type="inferred from homology"/>
<evidence type="ECO:0000313" key="4">
    <source>
        <dbReference type="EMBL" id="MEB3021259.1"/>
    </source>
</evidence>
<evidence type="ECO:0000256" key="1">
    <source>
        <dbReference type="ARBA" id="ARBA00010652"/>
    </source>
</evidence>
<keyword evidence="5" id="KW-1185">Reference proteome</keyword>
<dbReference type="InterPro" id="IPR022171">
    <property type="entry name" value="PPE_C"/>
</dbReference>
<name>A0ABU5XG63_9MYCO</name>
<comment type="caution">
    <text evidence="4">The sequence shown here is derived from an EMBL/GenBank/DDBJ whole genome shotgun (WGS) entry which is preliminary data.</text>
</comment>
<feature type="domain" description="PPE" evidence="2">
    <location>
        <begin position="2"/>
        <end position="161"/>
    </location>
</feature>
<dbReference type="Pfam" id="PF00823">
    <property type="entry name" value="PPE"/>
    <property type="match status" value="1"/>
</dbReference>
<gene>
    <name evidence="4" type="ORF">K6T79_09390</name>
</gene>
<dbReference type="InterPro" id="IPR038332">
    <property type="entry name" value="PPE_sf"/>
</dbReference>
<reference evidence="4 5" key="1">
    <citation type="submission" date="2023-12" db="EMBL/GenBank/DDBJ databases">
        <title>Description of new species of Mycobacterium terrae complex isolated from sewage at the Sao Paulo Zoological Park Foundation in Brazil.</title>
        <authorList>
            <person name="Romagnoli C.L."/>
            <person name="Conceicao E.C."/>
            <person name="Machado E."/>
            <person name="Barreto L.B.P.F."/>
            <person name="Sharma A."/>
            <person name="Silva N.M."/>
            <person name="Marques L.E."/>
            <person name="Juliana M.A."/>
            <person name="Lourenco M.C.S."/>
            <person name="Digiampietri L.A."/>
            <person name="Suffys P.N."/>
            <person name="Viana-Niero C."/>
        </authorList>
    </citation>
    <scope>NUCLEOTIDE SEQUENCE [LARGE SCALE GENOMIC DNA]</scope>
    <source>
        <strain evidence="4 5">MYC098</strain>
    </source>
</reference>
<dbReference type="Gene3D" id="1.20.1260.20">
    <property type="entry name" value="PPE superfamily"/>
    <property type="match status" value="1"/>
</dbReference>
<dbReference type="Proteomes" id="UP001299596">
    <property type="component" value="Unassembled WGS sequence"/>
</dbReference>
<evidence type="ECO:0000259" key="3">
    <source>
        <dbReference type="Pfam" id="PF12484"/>
    </source>
</evidence>
<organism evidence="4 5">
    <name type="scientific">[Mycobacterium] crassicus</name>
    <dbReference type="NCBI Taxonomy" id="2872309"/>
    <lineage>
        <taxon>Bacteria</taxon>
        <taxon>Bacillati</taxon>
        <taxon>Actinomycetota</taxon>
        <taxon>Actinomycetes</taxon>
        <taxon>Mycobacteriales</taxon>
        <taxon>Mycobacteriaceae</taxon>
        <taxon>Mycolicibacter</taxon>
    </lineage>
</organism>
<dbReference type="PANTHER" id="PTHR46766">
    <property type="entry name" value="GLUTAMINE-RICH PROTEIN 2"/>
    <property type="match status" value="1"/>
</dbReference>
<dbReference type="Pfam" id="PF12484">
    <property type="entry name" value="PPE-SVP"/>
    <property type="match status" value="1"/>
</dbReference>
<accession>A0ABU5XG63</accession>
<evidence type="ECO:0000259" key="2">
    <source>
        <dbReference type="Pfam" id="PF00823"/>
    </source>
</evidence>
<sequence length="383" mass="37023">MDFGALPPEINSGRMYAGSGAAPMMAAAAAWNGIGAELATTASSYQSVITALTGEDWLGPASTSMAAAVAPFVAWLNQTAAAAEHAAAQATASAAAYQAAFAMTVPPPAVAANRAQLAALVATNFLGVNTAAIAATEAQYAEMWAQDAAAMYGYAASSSLAGVLNPLSRPAETTNPAGTAGQAAAVAQATTSNAGNNSGLSQLVSSLPGAVQGLASPGQATNALGDVINSTQNIGIWNAFQTYGSALGNVGAWNMFAGISAAAGLASAHAPEGLVDVLVDAPTPTGAVVGAAGRPVLASVAQAAPVGGLSVPASWPGALPAEAGAAPLITSEWIAEAAEEGTAVNAIPAGIPAAAAAGRGGLGLSNPHYGVKPTVMARPVAAG</sequence>
<protein>
    <submittedName>
        <fullName evidence="4">PPE family protein</fullName>
    </submittedName>
</protein>
<dbReference type="PANTHER" id="PTHR46766:SF1">
    <property type="entry name" value="GLUTAMINE-RICH PROTEIN 2"/>
    <property type="match status" value="1"/>
</dbReference>
<evidence type="ECO:0000313" key="5">
    <source>
        <dbReference type="Proteomes" id="UP001299596"/>
    </source>
</evidence>
<comment type="similarity">
    <text evidence="1">Belongs to the mycobacterial PPE family.</text>
</comment>
<dbReference type="SUPFAM" id="SSF140459">
    <property type="entry name" value="PE/PPE dimer-like"/>
    <property type="match status" value="1"/>
</dbReference>